<protein>
    <submittedName>
        <fullName evidence="1">Uncharacterized protein</fullName>
    </submittedName>
</protein>
<evidence type="ECO:0000313" key="2">
    <source>
        <dbReference type="Proteomes" id="UP000436088"/>
    </source>
</evidence>
<keyword evidence="2" id="KW-1185">Reference proteome</keyword>
<dbReference type="AlphaFoldDB" id="A0A6A3BJA9"/>
<sequence>MIAMTIMVGWPLAMEWGKGKGTSCCLVNSRTSKNIRVSCSNTSEQTGKAERKHRHNVDMGLMLLTQASLTFTFWSHAFSKIVHLINRLPSTVLDNKSPYEVLFSIKSDYAFL</sequence>
<comment type="caution">
    <text evidence="1">The sequence shown here is derived from an EMBL/GenBank/DDBJ whole genome shotgun (WGS) entry which is preliminary data.</text>
</comment>
<organism evidence="1 2">
    <name type="scientific">Hibiscus syriacus</name>
    <name type="common">Rose of Sharon</name>
    <dbReference type="NCBI Taxonomy" id="106335"/>
    <lineage>
        <taxon>Eukaryota</taxon>
        <taxon>Viridiplantae</taxon>
        <taxon>Streptophyta</taxon>
        <taxon>Embryophyta</taxon>
        <taxon>Tracheophyta</taxon>
        <taxon>Spermatophyta</taxon>
        <taxon>Magnoliopsida</taxon>
        <taxon>eudicotyledons</taxon>
        <taxon>Gunneridae</taxon>
        <taxon>Pentapetalae</taxon>
        <taxon>rosids</taxon>
        <taxon>malvids</taxon>
        <taxon>Malvales</taxon>
        <taxon>Malvaceae</taxon>
        <taxon>Malvoideae</taxon>
        <taxon>Hibiscus</taxon>
    </lineage>
</organism>
<accession>A0A6A3BJA9</accession>
<gene>
    <name evidence="1" type="ORF">F3Y22_tig00110059pilonHSYRG00064</name>
</gene>
<name>A0A6A3BJA9_HIBSY</name>
<dbReference type="SUPFAM" id="SSF53098">
    <property type="entry name" value="Ribonuclease H-like"/>
    <property type="match status" value="1"/>
</dbReference>
<dbReference type="PANTHER" id="PTHR42648:SF26">
    <property type="entry name" value="INTEGRASE CATALYTIC DOMAIN-CONTAINING PROTEIN"/>
    <property type="match status" value="1"/>
</dbReference>
<dbReference type="EMBL" id="VEPZ02000831">
    <property type="protein sequence ID" value="KAE8717110.1"/>
    <property type="molecule type" value="Genomic_DNA"/>
</dbReference>
<dbReference type="GO" id="GO:0003676">
    <property type="term" value="F:nucleic acid binding"/>
    <property type="evidence" value="ECO:0007669"/>
    <property type="project" value="InterPro"/>
</dbReference>
<dbReference type="InterPro" id="IPR039537">
    <property type="entry name" value="Retrotran_Ty1/copia-like"/>
</dbReference>
<dbReference type="InterPro" id="IPR036397">
    <property type="entry name" value="RNaseH_sf"/>
</dbReference>
<dbReference type="Gene3D" id="3.30.420.10">
    <property type="entry name" value="Ribonuclease H-like superfamily/Ribonuclease H"/>
    <property type="match status" value="1"/>
</dbReference>
<evidence type="ECO:0000313" key="1">
    <source>
        <dbReference type="EMBL" id="KAE8717110.1"/>
    </source>
</evidence>
<dbReference type="PANTHER" id="PTHR42648">
    <property type="entry name" value="TRANSPOSASE, PUTATIVE-RELATED"/>
    <property type="match status" value="1"/>
</dbReference>
<dbReference type="Proteomes" id="UP000436088">
    <property type="component" value="Unassembled WGS sequence"/>
</dbReference>
<proteinExistence type="predicted"/>
<reference evidence="1" key="1">
    <citation type="submission" date="2019-09" db="EMBL/GenBank/DDBJ databases">
        <title>Draft genome information of white flower Hibiscus syriacus.</title>
        <authorList>
            <person name="Kim Y.-M."/>
        </authorList>
    </citation>
    <scope>NUCLEOTIDE SEQUENCE [LARGE SCALE GENOMIC DNA]</scope>
    <source>
        <strain evidence="1">YM2019G1</strain>
    </source>
</reference>
<dbReference type="InterPro" id="IPR012337">
    <property type="entry name" value="RNaseH-like_sf"/>
</dbReference>